<comment type="caution">
    <text evidence="2">The sequence shown here is derived from an EMBL/GenBank/DDBJ whole genome shotgun (WGS) entry which is preliminary data.</text>
</comment>
<accession>A0A2U1KLX6</accession>
<dbReference type="PANTHER" id="PTHR47165:SF4">
    <property type="entry name" value="OS03G0429900 PROTEIN"/>
    <property type="match status" value="1"/>
</dbReference>
<dbReference type="Pfam" id="PF02721">
    <property type="entry name" value="DUF223"/>
    <property type="match status" value="1"/>
</dbReference>
<evidence type="ECO:0000313" key="2">
    <source>
        <dbReference type="EMBL" id="PWA37765.1"/>
    </source>
</evidence>
<dbReference type="CDD" id="cd04480">
    <property type="entry name" value="RPA1_DBD_A_like"/>
    <property type="match status" value="1"/>
</dbReference>
<dbReference type="SUPFAM" id="SSF50249">
    <property type="entry name" value="Nucleic acid-binding proteins"/>
    <property type="match status" value="1"/>
</dbReference>
<dbReference type="Proteomes" id="UP000245207">
    <property type="component" value="Unassembled WGS sequence"/>
</dbReference>
<gene>
    <name evidence="2" type="ORF">CTI12_AA511700</name>
</gene>
<keyword evidence="3" id="KW-1185">Reference proteome</keyword>
<dbReference type="PANTHER" id="PTHR47165">
    <property type="entry name" value="OS03G0429900 PROTEIN"/>
    <property type="match status" value="1"/>
</dbReference>
<dbReference type="InterPro" id="IPR003871">
    <property type="entry name" value="RFA1B/D_OB_1st"/>
</dbReference>
<feature type="domain" description="Replication protein A 70 kDa DNA-binding subunit B/D first OB fold" evidence="1">
    <location>
        <begin position="4"/>
        <end position="110"/>
    </location>
</feature>
<dbReference type="EMBL" id="PKPP01016384">
    <property type="protein sequence ID" value="PWA37765.1"/>
    <property type="molecule type" value="Genomic_DNA"/>
</dbReference>
<dbReference type="AlphaFoldDB" id="A0A2U1KLX6"/>
<reference evidence="2 3" key="1">
    <citation type="journal article" date="2018" name="Mol. Plant">
        <title>The genome of Artemisia annua provides insight into the evolution of Asteraceae family and artemisinin biosynthesis.</title>
        <authorList>
            <person name="Shen Q."/>
            <person name="Zhang L."/>
            <person name="Liao Z."/>
            <person name="Wang S."/>
            <person name="Yan T."/>
            <person name="Shi P."/>
            <person name="Liu M."/>
            <person name="Fu X."/>
            <person name="Pan Q."/>
            <person name="Wang Y."/>
            <person name="Lv Z."/>
            <person name="Lu X."/>
            <person name="Zhang F."/>
            <person name="Jiang W."/>
            <person name="Ma Y."/>
            <person name="Chen M."/>
            <person name="Hao X."/>
            <person name="Li L."/>
            <person name="Tang Y."/>
            <person name="Lv G."/>
            <person name="Zhou Y."/>
            <person name="Sun X."/>
            <person name="Brodelius P.E."/>
            <person name="Rose J.K.C."/>
            <person name="Tang K."/>
        </authorList>
    </citation>
    <scope>NUCLEOTIDE SEQUENCE [LARGE SCALE GENOMIC DNA]</scope>
    <source>
        <strain evidence="3">cv. Huhao1</strain>
        <tissue evidence="2">Leaf</tissue>
    </source>
</reference>
<organism evidence="2 3">
    <name type="scientific">Artemisia annua</name>
    <name type="common">Sweet wormwood</name>
    <dbReference type="NCBI Taxonomy" id="35608"/>
    <lineage>
        <taxon>Eukaryota</taxon>
        <taxon>Viridiplantae</taxon>
        <taxon>Streptophyta</taxon>
        <taxon>Embryophyta</taxon>
        <taxon>Tracheophyta</taxon>
        <taxon>Spermatophyta</taxon>
        <taxon>Magnoliopsida</taxon>
        <taxon>eudicotyledons</taxon>
        <taxon>Gunneridae</taxon>
        <taxon>Pentapetalae</taxon>
        <taxon>asterids</taxon>
        <taxon>campanulids</taxon>
        <taxon>Asterales</taxon>
        <taxon>Asteraceae</taxon>
        <taxon>Asteroideae</taxon>
        <taxon>Anthemideae</taxon>
        <taxon>Artemisiinae</taxon>
        <taxon>Artemisia</taxon>
    </lineage>
</organism>
<name>A0A2U1KLX6_ARTAN</name>
<dbReference type="InterPro" id="IPR012340">
    <property type="entry name" value="NA-bd_OB-fold"/>
</dbReference>
<protein>
    <recommendedName>
        <fullName evidence="1">Replication protein A 70 kDa DNA-binding subunit B/D first OB fold domain-containing protein</fullName>
    </recommendedName>
</protein>
<sequence>MEPNYTPLSDIDPMLDDVKVSARCISRWKSHPAGRPNEIWSLDMVLQDPQGNRVQATVRTKENINKFQLLIDEGSCYRTGNFGIGENGGKFPLLNHRFKIAFYKNTSVTRLPSFDNNVRGFKFEPFPNFASKRFTDTDVVDVIGTIVSITDPVPFNSSGVDQIRRNVVLEDPE</sequence>
<dbReference type="Gene3D" id="2.40.50.140">
    <property type="entry name" value="Nucleic acid-binding proteins"/>
    <property type="match status" value="1"/>
</dbReference>
<evidence type="ECO:0000313" key="3">
    <source>
        <dbReference type="Proteomes" id="UP000245207"/>
    </source>
</evidence>
<dbReference type="OrthoDB" id="1744497at2759"/>
<proteinExistence type="predicted"/>
<evidence type="ECO:0000259" key="1">
    <source>
        <dbReference type="Pfam" id="PF02721"/>
    </source>
</evidence>